<keyword evidence="1" id="KW-0449">Lipoprotein</keyword>
<keyword evidence="2" id="KW-1185">Reference proteome</keyword>
<dbReference type="NCBIfam" id="TIGR03352">
    <property type="entry name" value="VI_chp_3"/>
    <property type="match status" value="1"/>
</dbReference>
<evidence type="ECO:0000313" key="2">
    <source>
        <dbReference type="Proteomes" id="UP000611945"/>
    </source>
</evidence>
<dbReference type="Pfam" id="PF12790">
    <property type="entry name" value="T6SS-SciN"/>
    <property type="match status" value="1"/>
</dbReference>
<evidence type="ECO:0000313" key="1">
    <source>
        <dbReference type="EMBL" id="MBD7975570.1"/>
    </source>
</evidence>
<comment type="caution">
    <text evidence="1">The sequence shown here is derived from an EMBL/GenBank/DDBJ whole genome shotgun (WGS) entry which is preliminary data.</text>
</comment>
<dbReference type="PROSITE" id="PS51257">
    <property type="entry name" value="PROKAR_LIPOPROTEIN"/>
    <property type="match status" value="1"/>
</dbReference>
<protein>
    <submittedName>
        <fullName evidence="1">Type VI secretion system lipoprotein TssJ</fullName>
    </submittedName>
</protein>
<name>A0ABR8TJ37_9PSED</name>
<dbReference type="Gene3D" id="2.60.40.4150">
    <property type="entry name" value="Type VI secretion system, lipoprotein SciN"/>
    <property type="match status" value="1"/>
</dbReference>
<reference evidence="1 2" key="1">
    <citation type="submission" date="2020-08" db="EMBL/GenBank/DDBJ databases">
        <title>A Genomic Blueprint of the Chicken Gut Microbiome.</title>
        <authorList>
            <person name="Gilroy R."/>
            <person name="Ravi A."/>
            <person name="Getino M."/>
            <person name="Pursley I."/>
            <person name="Horton D.L."/>
            <person name="Alikhan N.-F."/>
            <person name="Baker D."/>
            <person name="Gharbi K."/>
            <person name="Hall N."/>
            <person name="Watson M."/>
            <person name="Adriaenssens E.M."/>
            <person name="Foster-Nyarko E."/>
            <person name="Jarju S."/>
            <person name="Secka A."/>
            <person name="Antonio M."/>
            <person name="Oren A."/>
            <person name="Chaudhuri R."/>
            <person name="La Ragione R.M."/>
            <person name="Hildebrand F."/>
            <person name="Pallen M.J."/>
        </authorList>
    </citation>
    <scope>NUCLEOTIDE SEQUENCE [LARGE SCALE GENOMIC DNA]</scope>
    <source>
        <strain evidence="1 2">Sa2CUA2</strain>
    </source>
</reference>
<dbReference type="RefSeq" id="WP_251834370.1">
    <property type="nucleotide sequence ID" value="NZ_JACSQG010000001.1"/>
</dbReference>
<dbReference type="InterPro" id="IPR038706">
    <property type="entry name" value="Type_VI_SciN-like_sf"/>
</dbReference>
<gene>
    <name evidence="1" type="primary">tssJ</name>
    <name evidence="1" type="ORF">H9642_00030</name>
</gene>
<dbReference type="PANTHER" id="PTHR37625">
    <property type="entry name" value="OUTER MEMBRANE LIPOPROTEIN-RELATED"/>
    <property type="match status" value="1"/>
</dbReference>
<proteinExistence type="predicted"/>
<accession>A0ABR8TJ37</accession>
<organism evidence="1 2">
    <name type="scientific">Serpens gallinarum</name>
    <dbReference type="NCBI Taxonomy" id="2763075"/>
    <lineage>
        <taxon>Bacteria</taxon>
        <taxon>Pseudomonadati</taxon>
        <taxon>Pseudomonadota</taxon>
        <taxon>Gammaproteobacteria</taxon>
        <taxon>Pseudomonadales</taxon>
        <taxon>Pseudomonadaceae</taxon>
        <taxon>Pseudomonas</taxon>
    </lineage>
</organism>
<dbReference type="Proteomes" id="UP000611945">
    <property type="component" value="Unassembled WGS sequence"/>
</dbReference>
<dbReference type="InterPro" id="IPR017734">
    <property type="entry name" value="T6SS_SciN"/>
</dbReference>
<dbReference type="EMBL" id="JACSQG010000001">
    <property type="protein sequence ID" value="MBD7975570.1"/>
    <property type="molecule type" value="Genomic_DNA"/>
</dbReference>
<sequence>MPRSIFLPLLLALLMLGGCSSSMTKLDLSLTGSQRLNPDLNGRPSPIVVRLIELKHPAAFANADFFSLYGSAKEALAPDFVTQEELELRPGQSQTLKVSTKPGSRYIGVLAAYRDLPDSRWRFVIPLREEARHRVQLHFGAREIIDAESFALQEH</sequence>
<dbReference type="PANTHER" id="PTHR37625:SF4">
    <property type="entry name" value="OUTER MEMBRANE LIPOPROTEIN"/>
    <property type="match status" value="1"/>
</dbReference>